<comment type="caution">
    <text evidence="2">The sequence shown here is derived from an EMBL/GenBank/DDBJ whole genome shotgun (WGS) entry which is preliminary data.</text>
</comment>
<dbReference type="AlphaFoldDB" id="A0A1Q9R8K1"/>
<dbReference type="Proteomes" id="UP000186736">
    <property type="component" value="Unassembled WGS sequence"/>
</dbReference>
<accession>A0A1Q9R8K1</accession>
<dbReference type="RefSeq" id="WP_075802327.1">
    <property type="nucleotide sequence ID" value="NZ_MKZO01000011.1"/>
</dbReference>
<keyword evidence="1" id="KW-0812">Transmembrane</keyword>
<protein>
    <submittedName>
        <fullName evidence="2">Uncharacterized protein</fullName>
    </submittedName>
</protein>
<dbReference type="EMBL" id="MKZO01000011">
    <property type="protein sequence ID" value="OLS63716.1"/>
    <property type="molecule type" value="Genomic_DNA"/>
</dbReference>
<name>A0A1Q9R8K1_PSEPU</name>
<proteinExistence type="predicted"/>
<evidence type="ECO:0000313" key="2">
    <source>
        <dbReference type="EMBL" id="OLS63716.1"/>
    </source>
</evidence>
<keyword evidence="1" id="KW-0472">Membrane</keyword>
<evidence type="ECO:0000313" key="3">
    <source>
        <dbReference type="Proteomes" id="UP000186736"/>
    </source>
</evidence>
<reference evidence="2 3" key="1">
    <citation type="submission" date="2016-10" db="EMBL/GenBank/DDBJ databases">
        <title>Genome Sequence of Pseudomonas putida GM4FR.</title>
        <authorList>
            <person name="Poehlein A."/>
            <person name="Wemheuer F."/>
            <person name="Hollensteiner J."/>
            <person name="Wemheuer B."/>
        </authorList>
    </citation>
    <scope>NUCLEOTIDE SEQUENCE [LARGE SCALE GENOMIC DNA]</scope>
    <source>
        <strain evidence="2 3">GM4FR</strain>
    </source>
</reference>
<sequence length="217" mass="24384">MFVVESLELLVSYEFVASLFIMPIGLAFCGYALWLVWAKRNGRDLIKCLDCPWHVRVLQVFNIRLVRLLLLMSVVPSVVVFFQLAFQLLAVGMYEYDTLDAIPAKDFFPVLLLVAAAVLGSLMYLGLGFKGFCLPVGDKQSLSFDRKSTISIHIDDPRPDIAKEGDKLIPLISRLRAMGIQRSITVHSWLCVTRPQSADASVIGVRCIFRRMSDITL</sequence>
<organism evidence="2 3">
    <name type="scientific">Pseudomonas putida</name>
    <name type="common">Arthrobacter siderocapsulatus</name>
    <dbReference type="NCBI Taxonomy" id="303"/>
    <lineage>
        <taxon>Bacteria</taxon>
        <taxon>Pseudomonadati</taxon>
        <taxon>Pseudomonadota</taxon>
        <taxon>Gammaproteobacteria</taxon>
        <taxon>Pseudomonadales</taxon>
        <taxon>Pseudomonadaceae</taxon>
        <taxon>Pseudomonas</taxon>
    </lineage>
</organism>
<feature type="transmembrane region" description="Helical" evidence="1">
    <location>
        <begin position="68"/>
        <end position="90"/>
    </location>
</feature>
<gene>
    <name evidence="2" type="ORF">PSEMO_12830</name>
</gene>
<feature type="transmembrane region" description="Helical" evidence="1">
    <location>
        <begin position="110"/>
        <end position="129"/>
    </location>
</feature>
<evidence type="ECO:0000256" key="1">
    <source>
        <dbReference type="SAM" id="Phobius"/>
    </source>
</evidence>
<keyword evidence="1" id="KW-1133">Transmembrane helix</keyword>
<feature type="transmembrane region" description="Helical" evidence="1">
    <location>
        <begin position="15"/>
        <end position="37"/>
    </location>
</feature>